<sequence>MSYKVKSKSLVHKLNTRELYGGFKKKTAISALELFDKIPEEHIYNLGDVFEHLGSHVFMGPTQCGKFLMTYSIKRASLRPDRPDFGLPNLHYMLHLWSFSRAALQSKKVAEVHLFSGFSSEITSQLNITVAQWPNLHDKLIVYGESELNCPSSGDYHTSNTFLTITQLPALSTCTQCSLIADLFQLNGRQPNQWKANVNRCLKHGATLDALFMLAHPHPKLDIRVNIKCPNRFLVNTGNFLHVLSLEVCAPNELDQTKPSSPAPYSEENSKPIVSENGDYKIMQRLSRDSVLFKFLHAEDGGGGGSRKKSSGNYLFGNVKKDEQENLNIRKKVTCSPLQDSKERRDQTSGENLQRVKNIMAQADKIYAFEECEDGGCELKFKWFRKRKLADKMYEFCSDDEMENARFSNLLKELRFEYKHSSQPKPSKLSCGRFLKIRLNPPQRKGQNSPCERDEMFEETPPTPTTTTAALLPQTDSLQSELFLKTDSFCSKPDNCDISSIISDWESQDTCSLSPKSDISNLSDFSTGSTPGTSTGLRFSLKNKKPRLCLKKYTSTNIPSSVEASSTATASTGGERKLLHKSLCVILKPHNRLCYPVDDVKSSSCRLNHTPEPHAHQINLISGCCYDLERYYVLDESQEQTIESEVDCCEDGNQVPIVVRGPSRLWSSKLKHVSEPSQVLGNEYCLVKQKTLDIEQVCFKAADLICKNENYNFRSCNDYDVEIVNVCPRSGDVIASVSIRMNAVNSRTVPAFKKYPLPDCPNRAGQFLSELRKEFDTCCILVWNLDTQVCRVEAYTPLRPLPYNSNPTHWYNQTLDVARNLKFQNLGYFNVPCLLPRSFTHRLKTEKCGEEIVKESVREIHDKDNLVGFRLDDKFSQQEDETDSEDDIDETLLL</sequence>
<dbReference type="EMBL" id="HBUF01369100">
    <property type="protein sequence ID" value="CAG6725189.1"/>
    <property type="molecule type" value="Transcribed_RNA"/>
</dbReference>
<name>A0A8D9DPM1_9HEMI</name>
<dbReference type="PANTHER" id="PTHR28541">
    <property type="entry name" value="DDB1- AND CUL4-ASSOCIATED FACTOR 15"/>
    <property type="match status" value="1"/>
</dbReference>
<dbReference type="PANTHER" id="PTHR28541:SF1">
    <property type="entry name" value="DDB1- AND CUL4-ASSOCIATED FACTOR 15"/>
    <property type="match status" value="1"/>
</dbReference>
<dbReference type="EMBL" id="HBUF01542776">
    <property type="protein sequence ID" value="CAG6755691.1"/>
    <property type="molecule type" value="Transcribed_RNA"/>
</dbReference>
<evidence type="ECO:0000313" key="3">
    <source>
        <dbReference type="EMBL" id="CAG6725189.1"/>
    </source>
</evidence>
<dbReference type="CDD" id="cd20917">
    <property type="entry name" value="DCAF15-NTD"/>
    <property type="match status" value="1"/>
</dbReference>
<evidence type="ECO:0000259" key="2">
    <source>
        <dbReference type="Pfam" id="PF14939"/>
    </source>
</evidence>
<dbReference type="EMBL" id="HBUF01542775">
    <property type="protein sequence ID" value="CAG6755690.1"/>
    <property type="molecule type" value="Transcribed_RNA"/>
</dbReference>
<dbReference type="InterPro" id="IPR038914">
    <property type="entry name" value="DCAF15"/>
</dbReference>
<dbReference type="Pfam" id="PF14939">
    <property type="entry name" value="DCAF15_WD40"/>
    <property type="match status" value="1"/>
</dbReference>
<protein>
    <submittedName>
        <fullName evidence="3">DDB1- and CUL4-associated factor 15</fullName>
    </submittedName>
</protein>
<dbReference type="GO" id="GO:0080008">
    <property type="term" value="C:Cul4-RING E3 ubiquitin ligase complex"/>
    <property type="evidence" value="ECO:0007669"/>
    <property type="project" value="TreeGrafter"/>
</dbReference>
<organism evidence="3">
    <name type="scientific">Cacopsylla melanoneura</name>
    <dbReference type="NCBI Taxonomy" id="428564"/>
    <lineage>
        <taxon>Eukaryota</taxon>
        <taxon>Metazoa</taxon>
        <taxon>Ecdysozoa</taxon>
        <taxon>Arthropoda</taxon>
        <taxon>Hexapoda</taxon>
        <taxon>Insecta</taxon>
        <taxon>Pterygota</taxon>
        <taxon>Neoptera</taxon>
        <taxon>Paraneoptera</taxon>
        <taxon>Hemiptera</taxon>
        <taxon>Sternorrhyncha</taxon>
        <taxon>Psylloidea</taxon>
        <taxon>Psyllidae</taxon>
        <taxon>Psyllinae</taxon>
        <taxon>Cacopsylla</taxon>
    </lineage>
</organism>
<accession>A0A8D9DPM1</accession>
<dbReference type="CDD" id="cd20913">
    <property type="entry name" value="DCAF15-CTD"/>
    <property type="match status" value="1"/>
</dbReference>
<dbReference type="AlphaFoldDB" id="A0A8D9DPM1"/>
<dbReference type="GO" id="GO:0016567">
    <property type="term" value="P:protein ubiquitination"/>
    <property type="evidence" value="ECO:0007669"/>
    <property type="project" value="InterPro"/>
</dbReference>
<proteinExistence type="predicted"/>
<dbReference type="EMBL" id="HBUF01369101">
    <property type="protein sequence ID" value="CAG6725190.1"/>
    <property type="molecule type" value="Transcribed_RNA"/>
</dbReference>
<reference evidence="3" key="1">
    <citation type="submission" date="2021-05" db="EMBL/GenBank/DDBJ databases">
        <authorList>
            <person name="Alioto T."/>
            <person name="Alioto T."/>
            <person name="Gomez Garrido J."/>
        </authorList>
    </citation>
    <scope>NUCLEOTIDE SEQUENCE</scope>
</reference>
<feature type="region of interest" description="Disordered" evidence="1">
    <location>
        <begin position="442"/>
        <end position="466"/>
    </location>
</feature>
<dbReference type="EMBL" id="HBUF01202520">
    <property type="protein sequence ID" value="CAG6662390.1"/>
    <property type="molecule type" value="Transcribed_RNA"/>
</dbReference>
<dbReference type="InterPro" id="IPR032734">
    <property type="entry name" value="DCAF15_WD40"/>
</dbReference>
<evidence type="ECO:0000256" key="1">
    <source>
        <dbReference type="SAM" id="MobiDB-lite"/>
    </source>
</evidence>
<feature type="domain" description="DDB1- and CUL4-associated factor 15 WD40 repeat-containing" evidence="2">
    <location>
        <begin position="33"/>
        <end position="249"/>
    </location>
</feature>
<dbReference type="InterPro" id="IPR047319">
    <property type="entry name" value="DCAF15_C"/>
</dbReference>